<dbReference type="AlphaFoldDB" id="A0A0A9APJ8"/>
<dbReference type="EMBL" id="GBRH01248878">
    <property type="protein sequence ID" value="JAD49017.1"/>
    <property type="molecule type" value="Transcribed_RNA"/>
</dbReference>
<reference evidence="1" key="1">
    <citation type="submission" date="2014-09" db="EMBL/GenBank/DDBJ databases">
        <authorList>
            <person name="Magalhaes I.L.F."/>
            <person name="Oliveira U."/>
            <person name="Santos F.R."/>
            <person name="Vidigal T.H.D.A."/>
            <person name="Brescovit A.D."/>
            <person name="Santos A.J."/>
        </authorList>
    </citation>
    <scope>NUCLEOTIDE SEQUENCE</scope>
    <source>
        <tissue evidence="1">Shoot tissue taken approximately 20 cm above the soil surface</tissue>
    </source>
</reference>
<name>A0A0A9APJ8_ARUDO</name>
<protein>
    <submittedName>
        <fullName evidence="1">Uncharacterized protein</fullName>
    </submittedName>
</protein>
<organism evidence="1">
    <name type="scientific">Arundo donax</name>
    <name type="common">Giant reed</name>
    <name type="synonym">Donax arundinaceus</name>
    <dbReference type="NCBI Taxonomy" id="35708"/>
    <lineage>
        <taxon>Eukaryota</taxon>
        <taxon>Viridiplantae</taxon>
        <taxon>Streptophyta</taxon>
        <taxon>Embryophyta</taxon>
        <taxon>Tracheophyta</taxon>
        <taxon>Spermatophyta</taxon>
        <taxon>Magnoliopsida</taxon>
        <taxon>Liliopsida</taxon>
        <taxon>Poales</taxon>
        <taxon>Poaceae</taxon>
        <taxon>PACMAD clade</taxon>
        <taxon>Arundinoideae</taxon>
        <taxon>Arundineae</taxon>
        <taxon>Arundo</taxon>
    </lineage>
</organism>
<proteinExistence type="predicted"/>
<reference evidence="1" key="2">
    <citation type="journal article" date="2015" name="Data Brief">
        <title>Shoot transcriptome of the giant reed, Arundo donax.</title>
        <authorList>
            <person name="Barrero R.A."/>
            <person name="Guerrero F.D."/>
            <person name="Moolhuijzen P."/>
            <person name="Goolsby J.A."/>
            <person name="Tidwell J."/>
            <person name="Bellgard S.E."/>
            <person name="Bellgard M.I."/>
        </authorList>
    </citation>
    <scope>NUCLEOTIDE SEQUENCE</scope>
    <source>
        <tissue evidence="1">Shoot tissue taken approximately 20 cm above the soil surface</tissue>
    </source>
</reference>
<sequence>MLDICMPCRVSSSHLTNFPILS</sequence>
<evidence type="ECO:0000313" key="1">
    <source>
        <dbReference type="EMBL" id="JAD49017.1"/>
    </source>
</evidence>
<accession>A0A0A9APJ8</accession>